<evidence type="ECO:0000313" key="3">
    <source>
        <dbReference type="Proteomes" id="UP000000304"/>
    </source>
</evidence>
<protein>
    <submittedName>
        <fullName evidence="2">GD24446</fullName>
    </submittedName>
</protein>
<organism evidence="2 3">
    <name type="scientific">Drosophila simulans</name>
    <name type="common">Fruit fly</name>
    <dbReference type="NCBI Taxonomy" id="7240"/>
    <lineage>
        <taxon>Eukaryota</taxon>
        <taxon>Metazoa</taxon>
        <taxon>Ecdysozoa</taxon>
        <taxon>Arthropoda</taxon>
        <taxon>Hexapoda</taxon>
        <taxon>Insecta</taxon>
        <taxon>Pterygota</taxon>
        <taxon>Neoptera</taxon>
        <taxon>Endopterygota</taxon>
        <taxon>Diptera</taxon>
        <taxon>Brachycera</taxon>
        <taxon>Muscomorpha</taxon>
        <taxon>Ephydroidea</taxon>
        <taxon>Drosophilidae</taxon>
        <taxon>Drosophila</taxon>
        <taxon>Sophophora</taxon>
    </lineage>
</organism>
<feature type="region of interest" description="Disordered" evidence="1">
    <location>
        <begin position="1"/>
        <end position="46"/>
    </location>
</feature>
<reference evidence="2 3" key="1">
    <citation type="journal article" date="2007" name="Nature">
        <title>Evolution of genes and genomes on the Drosophila phylogeny.</title>
        <authorList>
            <consortium name="Drosophila 12 Genomes Consortium"/>
            <person name="Clark A.G."/>
            <person name="Eisen M.B."/>
            <person name="Smith D.R."/>
            <person name="Bergman C.M."/>
            <person name="Oliver B."/>
            <person name="Markow T.A."/>
            <person name="Kaufman T.C."/>
            <person name="Kellis M."/>
            <person name="Gelbart W."/>
            <person name="Iyer V.N."/>
            <person name="Pollard D.A."/>
            <person name="Sackton T.B."/>
            <person name="Larracuente A.M."/>
            <person name="Singh N.D."/>
            <person name="Abad J.P."/>
            <person name="Abt D.N."/>
            <person name="Adryan B."/>
            <person name="Aguade M."/>
            <person name="Akashi H."/>
            <person name="Anderson W.W."/>
            <person name="Aquadro C.F."/>
            <person name="Ardell D.H."/>
            <person name="Arguello R."/>
            <person name="Artieri C.G."/>
            <person name="Barbash D.A."/>
            <person name="Barker D."/>
            <person name="Barsanti P."/>
            <person name="Batterham P."/>
            <person name="Batzoglou S."/>
            <person name="Begun D."/>
            <person name="Bhutkar A."/>
            <person name="Blanco E."/>
            <person name="Bosak S.A."/>
            <person name="Bradley R.K."/>
            <person name="Brand A.D."/>
            <person name="Brent M.R."/>
            <person name="Brooks A.N."/>
            <person name="Brown R.H."/>
            <person name="Butlin R.K."/>
            <person name="Caggese C."/>
            <person name="Calvi B.R."/>
            <person name="Bernardo de Carvalho A."/>
            <person name="Caspi A."/>
            <person name="Castrezana S."/>
            <person name="Celniker S.E."/>
            <person name="Chang J.L."/>
            <person name="Chapple C."/>
            <person name="Chatterji S."/>
            <person name="Chinwalla A."/>
            <person name="Civetta A."/>
            <person name="Clifton S.W."/>
            <person name="Comeron J.M."/>
            <person name="Costello J.C."/>
            <person name="Coyne J.A."/>
            <person name="Daub J."/>
            <person name="David R.G."/>
            <person name="Delcher A.L."/>
            <person name="Delehaunty K."/>
            <person name="Do C.B."/>
            <person name="Ebling H."/>
            <person name="Edwards K."/>
            <person name="Eickbush T."/>
            <person name="Evans J.D."/>
            <person name="Filipski A."/>
            <person name="Findeiss S."/>
            <person name="Freyhult E."/>
            <person name="Fulton L."/>
            <person name="Fulton R."/>
            <person name="Garcia A.C."/>
            <person name="Gardiner A."/>
            <person name="Garfield D.A."/>
            <person name="Garvin B.E."/>
            <person name="Gibson G."/>
            <person name="Gilbert D."/>
            <person name="Gnerre S."/>
            <person name="Godfrey J."/>
            <person name="Good R."/>
            <person name="Gotea V."/>
            <person name="Gravely B."/>
            <person name="Greenberg A.J."/>
            <person name="Griffiths-Jones S."/>
            <person name="Gross S."/>
            <person name="Guigo R."/>
            <person name="Gustafson E.A."/>
            <person name="Haerty W."/>
            <person name="Hahn M.W."/>
            <person name="Halligan D.L."/>
            <person name="Halpern A.L."/>
            <person name="Halter G.M."/>
            <person name="Han M.V."/>
            <person name="Heger A."/>
            <person name="Hillier L."/>
            <person name="Hinrichs A.S."/>
            <person name="Holmes I."/>
            <person name="Hoskins R.A."/>
            <person name="Hubisz M.J."/>
            <person name="Hultmark D."/>
            <person name="Huntley M.A."/>
            <person name="Jaffe D.B."/>
            <person name="Jagadeeshan S."/>
            <person name="Jeck W.R."/>
            <person name="Johnson J."/>
            <person name="Jones C.D."/>
            <person name="Jordan W.C."/>
            <person name="Karpen G.H."/>
            <person name="Kataoka E."/>
            <person name="Keightley P.D."/>
            <person name="Kheradpour P."/>
            <person name="Kirkness E.F."/>
            <person name="Koerich L.B."/>
            <person name="Kristiansen K."/>
            <person name="Kudrna D."/>
            <person name="Kulathinal R.J."/>
            <person name="Kumar S."/>
            <person name="Kwok R."/>
            <person name="Lander E."/>
            <person name="Langley C.H."/>
            <person name="Lapoint R."/>
            <person name="Lazzaro B.P."/>
            <person name="Lee S.J."/>
            <person name="Levesque L."/>
            <person name="Li R."/>
            <person name="Lin C.F."/>
            <person name="Lin M.F."/>
            <person name="Lindblad-Toh K."/>
            <person name="Llopart A."/>
            <person name="Long M."/>
            <person name="Low L."/>
            <person name="Lozovsky E."/>
            <person name="Lu J."/>
            <person name="Luo M."/>
            <person name="Machado C.A."/>
            <person name="Makalowski W."/>
            <person name="Marzo M."/>
            <person name="Matsuda M."/>
            <person name="Matzkin L."/>
            <person name="McAllister B."/>
            <person name="McBride C.S."/>
            <person name="McKernan B."/>
            <person name="McKernan K."/>
            <person name="Mendez-Lago M."/>
            <person name="Minx P."/>
            <person name="Mollenhauer M.U."/>
            <person name="Montooth K."/>
            <person name="Mount S.M."/>
            <person name="Mu X."/>
            <person name="Myers E."/>
            <person name="Negre B."/>
            <person name="Newfeld S."/>
            <person name="Nielsen R."/>
            <person name="Noor M.A."/>
            <person name="O'Grady P."/>
            <person name="Pachter L."/>
            <person name="Papaceit M."/>
            <person name="Parisi M.J."/>
            <person name="Parisi M."/>
            <person name="Parts L."/>
            <person name="Pedersen J.S."/>
            <person name="Pesole G."/>
            <person name="Phillippy A.M."/>
            <person name="Ponting C.P."/>
            <person name="Pop M."/>
            <person name="Porcelli D."/>
            <person name="Powell J.R."/>
            <person name="Prohaska S."/>
            <person name="Pruitt K."/>
            <person name="Puig M."/>
            <person name="Quesneville H."/>
            <person name="Ram K.R."/>
            <person name="Rand D."/>
            <person name="Rasmussen M.D."/>
            <person name="Reed L.K."/>
            <person name="Reenan R."/>
            <person name="Reily A."/>
            <person name="Remington K.A."/>
            <person name="Rieger T.T."/>
            <person name="Ritchie M.G."/>
            <person name="Robin C."/>
            <person name="Rogers Y.H."/>
            <person name="Rohde C."/>
            <person name="Rozas J."/>
            <person name="Rubenfield M.J."/>
            <person name="Ruiz A."/>
            <person name="Russo S."/>
            <person name="Salzberg S.L."/>
            <person name="Sanchez-Gracia A."/>
            <person name="Saranga D.J."/>
            <person name="Sato H."/>
            <person name="Schaeffer S.W."/>
            <person name="Schatz M.C."/>
            <person name="Schlenke T."/>
            <person name="Schwartz R."/>
            <person name="Segarra C."/>
            <person name="Singh R.S."/>
            <person name="Sirot L."/>
            <person name="Sirota M."/>
            <person name="Sisneros N.B."/>
            <person name="Smith C.D."/>
            <person name="Smith T.F."/>
            <person name="Spieth J."/>
            <person name="Stage D.E."/>
            <person name="Stark A."/>
            <person name="Stephan W."/>
            <person name="Strausberg R.L."/>
            <person name="Strempel S."/>
            <person name="Sturgill D."/>
            <person name="Sutton G."/>
            <person name="Sutton G.G."/>
            <person name="Tao W."/>
            <person name="Teichmann S."/>
            <person name="Tobari Y.N."/>
            <person name="Tomimura Y."/>
            <person name="Tsolas J.M."/>
            <person name="Valente V.L."/>
            <person name="Venter E."/>
            <person name="Venter J.C."/>
            <person name="Vicario S."/>
            <person name="Vieira F.G."/>
            <person name="Vilella A.J."/>
            <person name="Villasante A."/>
            <person name="Walenz B."/>
            <person name="Wang J."/>
            <person name="Wasserman M."/>
            <person name="Watts T."/>
            <person name="Wilson D."/>
            <person name="Wilson R.K."/>
            <person name="Wing R.A."/>
            <person name="Wolfner M.F."/>
            <person name="Wong A."/>
            <person name="Wong G.K."/>
            <person name="Wu C.I."/>
            <person name="Wu G."/>
            <person name="Yamamoto D."/>
            <person name="Yang H.P."/>
            <person name="Yang S.P."/>
            <person name="Yorke J.A."/>
            <person name="Yoshida K."/>
            <person name="Zdobnov E."/>
            <person name="Zhang P."/>
            <person name="Zhang Y."/>
            <person name="Zimin A.V."/>
            <person name="Baldwin J."/>
            <person name="Abdouelleil A."/>
            <person name="Abdulkadir J."/>
            <person name="Abebe A."/>
            <person name="Abera B."/>
            <person name="Abreu J."/>
            <person name="Acer S.C."/>
            <person name="Aftuck L."/>
            <person name="Alexander A."/>
            <person name="An P."/>
            <person name="Anderson E."/>
            <person name="Anderson S."/>
            <person name="Arachi H."/>
            <person name="Azer M."/>
            <person name="Bachantsang P."/>
            <person name="Barry A."/>
            <person name="Bayul T."/>
            <person name="Berlin A."/>
            <person name="Bessette D."/>
            <person name="Bloom T."/>
            <person name="Blye J."/>
            <person name="Boguslavskiy L."/>
            <person name="Bonnet C."/>
            <person name="Boukhgalter B."/>
            <person name="Bourzgui I."/>
            <person name="Brown A."/>
            <person name="Cahill P."/>
            <person name="Channer S."/>
            <person name="Cheshatsang Y."/>
            <person name="Chuda L."/>
            <person name="Citroen M."/>
            <person name="Collymore A."/>
            <person name="Cooke P."/>
            <person name="Costello M."/>
            <person name="D'Aco K."/>
            <person name="Daza R."/>
            <person name="De Haan G."/>
            <person name="DeGray S."/>
            <person name="DeMaso C."/>
            <person name="Dhargay N."/>
            <person name="Dooley K."/>
            <person name="Dooley E."/>
            <person name="Doricent M."/>
            <person name="Dorje P."/>
            <person name="Dorjee K."/>
            <person name="Dupes A."/>
            <person name="Elong R."/>
            <person name="Falk J."/>
            <person name="Farina A."/>
            <person name="Faro S."/>
            <person name="Ferguson D."/>
            <person name="Fisher S."/>
            <person name="Foley C.D."/>
            <person name="Franke A."/>
            <person name="Friedrich D."/>
            <person name="Gadbois L."/>
            <person name="Gearin G."/>
            <person name="Gearin C.R."/>
            <person name="Giannoukos G."/>
            <person name="Goode T."/>
            <person name="Graham J."/>
            <person name="Grandbois E."/>
            <person name="Grewal S."/>
            <person name="Gyaltsen K."/>
            <person name="Hafez N."/>
            <person name="Hagos B."/>
            <person name="Hall J."/>
            <person name="Henson C."/>
            <person name="Hollinger A."/>
            <person name="Honan T."/>
            <person name="Huard M.D."/>
            <person name="Hughes L."/>
            <person name="Hurhula B."/>
            <person name="Husby M.E."/>
            <person name="Kamat A."/>
            <person name="Kanga B."/>
            <person name="Kashin S."/>
            <person name="Khazanovich D."/>
            <person name="Kisner P."/>
            <person name="Lance K."/>
            <person name="Lara M."/>
            <person name="Lee W."/>
            <person name="Lennon N."/>
            <person name="Letendre F."/>
            <person name="LeVine R."/>
            <person name="Lipovsky A."/>
            <person name="Liu X."/>
            <person name="Liu J."/>
            <person name="Liu S."/>
            <person name="Lokyitsang T."/>
            <person name="Lokyitsang Y."/>
            <person name="Lubonja R."/>
            <person name="Lui A."/>
            <person name="MacDonald P."/>
            <person name="Magnisalis V."/>
            <person name="Maru K."/>
            <person name="Matthews C."/>
            <person name="McCusker W."/>
            <person name="McDonough S."/>
            <person name="Mehta T."/>
            <person name="Meldrim J."/>
            <person name="Meneus L."/>
            <person name="Mihai O."/>
            <person name="Mihalev A."/>
            <person name="Mihova T."/>
            <person name="Mittelman R."/>
            <person name="Mlenga V."/>
            <person name="Montmayeur A."/>
            <person name="Mulrain L."/>
            <person name="Navidi A."/>
            <person name="Naylor J."/>
            <person name="Negash T."/>
            <person name="Nguyen T."/>
            <person name="Nguyen N."/>
            <person name="Nicol R."/>
            <person name="Norbu C."/>
            <person name="Norbu N."/>
            <person name="Novod N."/>
            <person name="O'Neill B."/>
            <person name="Osman S."/>
            <person name="Markiewicz E."/>
            <person name="Oyono O.L."/>
            <person name="Patti C."/>
            <person name="Phunkhang P."/>
            <person name="Pierre F."/>
            <person name="Priest M."/>
            <person name="Raghuraman S."/>
            <person name="Rege F."/>
            <person name="Reyes R."/>
            <person name="Rise C."/>
            <person name="Rogov P."/>
            <person name="Ross K."/>
            <person name="Ryan E."/>
            <person name="Settipalli S."/>
            <person name="Shea T."/>
            <person name="Sherpa N."/>
            <person name="Shi L."/>
            <person name="Shih D."/>
            <person name="Sparrow T."/>
            <person name="Spaulding J."/>
            <person name="Stalker J."/>
            <person name="Stange-Thomann N."/>
            <person name="Stavropoulos S."/>
            <person name="Stone C."/>
            <person name="Strader C."/>
            <person name="Tesfaye S."/>
            <person name="Thomson T."/>
            <person name="Thoulutsang Y."/>
            <person name="Thoulutsang D."/>
            <person name="Topham K."/>
            <person name="Topping I."/>
            <person name="Tsamla T."/>
            <person name="Vassiliev H."/>
            <person name="Vo A."/>
            <person name="Wangchuk T."/>
            <person name="Wangdi T."/>
            <person name="Weiand M."/>
            <person name="Wilkinson J."/>
            <person name="Wilson A."/>
            <person name="Yadav S."/>
            <person name="Young G."/>
            <person name="Yu Q."/>
            <person name="Zembek L."/>
            <person name="Zhong D."/>
            <person name="Zimmer A."/>
            <person name="Zwirko Z."/>
            <person name="Jaffe D.B."/>
            <person name="Alvarez P."/>
            <person name="Brockman W."/>
            <person name="Butler J."/>
            <person name="Chin C."/>
            <person name="Gnerre S."/>
            <person name="Grabherr M."/>
            <person name="Kleber M."/>
            <person name="Mauceli E."/>
            <person name="MacCallum I."/>
        </authorList>
    </citation>
    <scope>NUCLEOTIDE SEQUENCE [LARGE SCALE GENOMIC DNA]</scope>
    <source>
        <strain evidence="3">white501</strain>
    </source>
</reference>
<name>B4NUT1_DROSI</name>
<evidence type="ECO:0000256" key="1">
    <source>
        <dbReference type="SAM" id="MobiDB-lite"/>
    </source>
</evidence>
<proteinExistence type="predicted"/>
<accession>B4NUT1</accession>
<keyword evidence="3" id="KW-1185">Reference proteome</keyword>
<feature type="compositionally biased region" description="Acidic residues" evidence="1">
    <location>
        <begin position="12"/>
        <end position="22"/>
    </location>
</feature>
<sequence length="74" mass="7555">MLAHNNGQGPKDDEDDDGDDDGNGNGNDDRDGDGGGDGDGDGDVAFEVSNVNAGPVAVNGRAQELGLFDCTMHY</sequence>
<evidence type="ECO:0000313" key="2">
    <source>
        <dbReference type="EMBL" id="EDX16728.1"/>
    </source>
</evidence>
<dbReference type="EMBL" id="CH984232">
    <property type="protein sequence ID" value="EDX16728.1"/>
    <property type="molecule type" value="Genomic_DNA"/>
</dbReference>
<feature type="compositionally biased region" description="Acidic residues" evidence="1">
    <location>
        <begin position="34"/>
        <end position="44"/>
    </location>
</feature>
<dbReference type="Proteomes" id="UP000000304">
    <property type="component" value="Unassembled WGS sequence"/>
</dbReference>
<dbReference type="AlphaFoldDB" id="B4NUT1"/>
<dbReference type="HOGENOM" id="CLU_2690493_0_0_1"/>
<gene>
    <name evidence="2" type="primary">Dsim\GD24446</name>
    <name evidence="2" type="ORF">Dsim_GD24446</name>
</gene>